<evidence type="ECO:0000313" key="4">
    <source>
        <dbReference type="Proteomes" id="UP001177023"/>
    </source>
</evidence>
<feature type="transmembrane region" description="Helical" evidence="1">
    <location>
        <begin position="86"/>
        <end position="108"/>
    </location>
</feature>
<organism evidence="3 4">
    <name type="scientific">Mesorhabditis spiculigera</name>
    <dbReference type="NCBI Taxonomy" id="96644"/>
    <lineage>
        <taxon>Eukaryota</taxon>
        <taxon>Metazoa</taxon>
        <taxon>Ecdysozoa</taxon>
        <taxon>Nematoda</taxon>
        <taxon>Chromadorea</taxon>
        <taxon>Rhabditida</taxon>
        <taxon>Rhabditina</taxon>
        <taxon>Rhabditomorpha</taxon>
        <taxon>Rhabditoidea</taxon>
        <taxon>Rhabditidae</taxon>
        <taxon>Mesorhabditinae</taxon>
        <taxon>Mesorhabditis</taxon>
    </lineage>
</organism>
<gene>
    <name evidence="3" type="ORF">MSPICULIGERA_LOCUS24929</name>
</gene>
<keyword evidence="1" id="KW-0812">Transmembrane</keyword>
<feature type="transmembrane region" description="Helical" evidence="1">
    <location>
        <begin position="173"/>
        <end position="197"/>
    </location>
</feature>
<dbReference type="CDD" id="cd08760">
    <property type="entry name" value="Cyt_b561_FRRS1_like"/>
    <property type="match status" value="1"/>
</dbReference>
<evidence type="ECO:0000256" key="2">
    <source>
        <dbReference type="SAM" id="SignalP"/>
    </source>
</evidence>
<comment type="caution">
    <text evidence="3">The sequence shown here is derived from an EMBL/GenBank/DDBJ whole genome shotgun (WGS) entry which is preliminary data.</text>
</comment>
<evidence type="ECO:0008006" key="5">
    <source>
        <dbReference type="Google" id="ProtNLM"/>
    </source>
</evidence>
<keyword evidence="1" id="KW-1133">Transmembrane helix</keyword>
<keyword evidence="4" id="KW-1185">Reference proteome</keyword>
<feature type="chain" id="PRO_5041434785" description="Cytochrome b561 domain-containing protein" evidence="2">
    <location>
        <begin position="18"/>
        <end position="199"/>
    </location>
</feature>
<dbReference type="Gene3D" id="1.20.120.1770">
    <property type="match status" value="1"/>
</dbReference>
<evidence type="ECO:0000313" key="3">
    <source>
        <dbReference type="EMBL" id="CAJ0586949.1"/>
    </source>
</evidence>
<proteinExistence type="predicted"/>
<protein>
    <recommendedName>
        <fullName evidence="5">Cytochrome b561 domain-containing protein</fullName>
    </recommendedName>
</protein>
<keyword evidence="1" id="KW-0472">Membrane</keyword>
<evidence type="ECO:0000256" key="1">
    <source>
        <dbReference type="SAM" id="Phobius"/>
    </source>
</evidence>
<feature type="transmembrane region" description="Helical" evidence="1">
    <location>
        <begin position="41"/>
        <end position="65"/>
    </location>
</feature>
<name>A0AA36DIX4_9BILA</name>
<sequence length="199" mass="22393">MKSRLLVLLASFSTAYAETLNATAAVELDESAKKRRFWLGSLHGMLMVVAWIFLAPTASMAARYLRSNTSRDNIVKIPNWFLLHRNMNYAAVILSVVSIIVILFSQGWRWTGPWPGMAKDPWGPGSLHSLSIRRLTITPMRIDSDDSVELDDDKKGYNVSEYEMERRKLLRRASIVFTTFAGVSGVVAVMILGNMILKL</sequence>
<feature type="signal peptide" evidence="2">
    <location>
        <begin position="1"/>
        <end position="17"/>
    </location>
</feature>
<dbReference type="EMBL" id="CATQJA010002709">
    <property type="protein sequence ID" value="CAJ0586949.1"/>
    <property type="molecule type" value="Genomic_DNA"/>
</dbReference>
<reference evidence="3" key="1">
    <citation type="submission" date="2023-06" db="EMBL/GenBank/DDBJ databases">
        <authorList>
            <person name="Delattre M."/>
        </authorList>
    </citation>
    <scope>NUCLEOTIDE SEQUENCE</scope>
    <source>
        <strain evidence="3">AF72</strain>
    </source>
</reference>
<dbReference type="Proteomes" id="UP001177023">
    <property type="component" value="Unassembled WGS sequence"/>
</dbReference>
<dbReference type="AlphaFoldDB" id="A0AA36DIX4"/>
<keyword evidence="2" id="KW-0732">Signal</keyword>
<accession>A0AA36DIX4</accession>
<feature type="non-terminal residue" evidence="3">
    <location>
        <position position="1"/>
    </location>
</feature>